<sequence length="146" mass="16261">MGTTNPTSHCTDRALPIVSHRVCGFASTNRAFPNFEGKVNCTYTIKISRSCLEHKSDRNFVSSPVQTLEKVPELAPFVSDGDVGEEFVAFYSQMKYPTEQAAPTEQLTNAKSDRNVNSLPLSGFVEQWMEKSDSKTLRAQHELQGD</sequence>
<accession>W9CUL9</accession>
<organism evidence="1 2">
    <name type="scientific">Sclerotinia borealis (strain F-4128)</name>
    <dbReference type="NCBI Taxonomy" id="1432307"/>
    <lineage>
        <taxon>Eukaryota</taxon>
        <taxon>Fungi</taxon>
        <taxon>Dikarya</taxon>
        <taxon>Ascomycota</taxon>
        <taxon>Pezizomycotina</taxon>
        <taxon>Leotiomycetes</taxon>
        <taxon>Helotiales</taxon>
        <taxon>Sclerotiniaceae</taxon>
        <taxon>Sclerotinia</taxon>
    </lineage>
</organism>
<dbReference type="Proteomes" id="UP000019487">
    <property type="component" value="Unassembled WGS sequence"/>
</dbReference>
<proteinExistence type="predicted"/>
<keyword evidence="2" id="KW-1185">Reference proteome</keyword>
<comment type="caution">
    <text evidence="1">The sequence shown here is derived from an EMBL/GenBank/DDBJ whole genome shotgun (WGS) entry which is preliminary data.</text>
</comment>
<gene>
    <name evidence="1" type="ORF">SBOR_0022</name>
</gene>
<reference evidence="1 2" key="1">
    <citation type="journal article" date="2014" name="Genome Announc.">
        <title>Draft genome sequence of Sclerotinia borealis, a psychrophilic plant pathogenic fungus.</title>
        <authorList>
            <person name="Mardanov A.V."/>
            <person name="Beletsky A.V."/>
            <person name="Kadnikov V.V."/>
            <person name="Ignatov A.N."/>
            <person name="Ravin N.V."/>
        </authorList>
    </citation>
    <scope>NUCLEOTIDE SEQUENCE [LARGE SCALE GENOMIC DNA]</scope>
    <source>
        <strain evidence="2">F-4157</strain>
    </source>
</reference>
<name>W9CUL9_SCLBF</name>
<dbReference type="AlphaFoldDB" id="W9CUL9"/>
<dbReference type="OrthoDB" id="3596986at2759"/>
<evidence type="ECO:0000313" key="2">
    <source>
        <dbReference type="Proteomes" id="UP000019487"/>
    </source>
</evidence>
<dbReference type="HOGENOM" id="CLU_1778553_0_0_1"/>
<dbReference type="EMBL" id="AYSA01000001">
    <property type="protein sequence ID" value="ESZ99611.1"/>
    <property type="molecule type" value="Genomic_DNA"/>
</dbReference>
<protein>
    <submittedName>
        <fullName evidence="1">Uncharacterized protein</fullName>
    </submittedName>
</protein>
<evidence type="ECO:0000313" key="1">
    <source>
        <dbReference type="EMBL" id="ESZ99611.1"/>
    </source>
</evidence>